<dbReference type="InterPro" id="IPR001202">
    <property type="entry name" value="WW_dom"/>
</dbReference>
<accession>A0A5J6VLH2</accession>
<dbReference type="InterPro" id="IPR036020">
    <property type="entry name" value="WW_dom_sf"/>
</dbReference>
<evidence type="ECO:0000313" key="2">
    <source>
        <dbReference type="EMBL" id="QFG74992.1"/>
    </source>
</evidence>
<protein>
    <recommendedName>
        <fullName evidence="1">WW domain-containing protein</fullName>
    </recommendedName>
</protein>
<dbReference type="PROSITE" id="PS50020">
    <property type="entry name" value="WW_DOMAIN_2"/>
    <property type="match status" value="1"/>
</dbReference>
<evidence type="ECO:0000259" key="1">
    <source>
        <dbReference type="PROSITE" id="PS50020"/>
    </source>
</evidence>
<dbReference type="SUPFAM" id="SSF51045">
    <property type="entry name" value="WW domain"/>
    <property type="match status" value="1"/>
</dbReference>
<dbReference type="Gene3D" id="2.20.70.10">
    <property type="match status" value="1"/>
</dbReference>
<organism evidence="2">
    <name type="scientific">Megaviridae environmental sample</name>
    <dbReference type="NCBI Taxonomy" id="1737588"/>
    <lineage>
        <taxon>Viruses</taxon>
        <taxon>Varidnaviria</taxon>
        <taxon>Bamfordvirae</taxon>
        <taxon>Nucleocytoviricota</taxon>
        <taxon>Megaviricetes</taxon>
        <taxon>Imitervirales</taxon>
        <taxon>Mimiviridae</taxon>
        <taxon>environmental samples</taxon>
    </lineage>
</organism>
<name>A0A5J6VLH2_9VIRU</name>
<reference evidence="2" key="1">
    <citation type="journal article" date="2019" name="Philos. Trans. R. Soc. Lond., B, Biol. Sci.">
        <title>Targeted metagenomic recovery of four divergent viruses reveals shared and distinctive characteristics of giant viruses of marine eukaryotes.</title>
        <authorList>
            <person name="Needham D.M."/>
            <person name="Poirier C."/>
            <person name="Hehenberger E."/>
            <person name="Jimenez V."/>
            <person name="Swalwell J.E."/>
            <person name="Santoro A.E."/>
            <person name="Worden A.Z."/>
        </authorList>
    </citation>
    <scope>NUCLEOTIDE SEQUENCE</scope>
    <source>
        <strain evidence="2">OPacV-421</strain>
    </source>
</reference>
<sequence length="161" mass="19510">MLDNQRIDKVLSPNFTLVPLFDADGYNYAIIDYETNILWQKKIAQGEHFTCKLCNTHTDDFNFQDFNQTCTNPERMWCCNCEEWWNGRQGYEKTMLEKLRREIVKLYTTLPDEWEVVRCHDLTEYFFNKQTHNTQYEHPLYEEKLQALAKQFDQIKTRCNI</sequence>
<feature type="domain" description="WW" evidence="1">
    <location>
        <begin position="108"/>
        <end position="141"/>
    </location>
</feature>
<dbReference type="PROSITE" id="PS01159">
    <property type="entry name" value="WW_DOMAIN_1"/>
    <property type="match status" value="1"/>
</dbReference>
<dbReference type="EMBL" id="MN448296">
    <property type="protein sequence ID" value="QFG74992.1"/>
    <property type="molecule type" value="Genomic_DNA"/>
</dbReference>
<proteinExistence type="predicted"/>